<dbReference type="EMBL" id="ACHB01000002">
    <property type="protein sequence ID" value="EEI94293.1"/>
    <property type="molecule type" value="Genomic_DNA"/>
</dbReference>
<name>C2FRS8_SPHSI</name>
<organism evidence="1 2">
    <name type="scientific">Sphingobacterium spiritivorum ATCC 33300</name>
    <dbReference type="NCBI Taxonomy" id="525372"/>
    <lineage>
        <taxon>Bacteria</taxon>
        <taxon>Pseudomonadati</taxon>
        <taxon>Bacteroidota</taxon>
        <taxon>Sphingobacteriia</taxon>
        <taxon>Sphingobacteriales</taxon>
        <taxon>Sphingobacteriaceae</taxon>
        <taxon>Sphingobacterium</taxon>
    </lineage>
</organism>
<dbReference type="AlphaFoldDB" id="C2FRS8"/>
<accession>C2FRS8</accession>
<evidence type="ECO:0000313" key="1">
    <source>
        <dbReference type="EMBL" id="EEI94293.1"/>
    </source>
</evidence>
<comment type="caution">
    <text evidence="1">The sequence shown here is derived from an EMBL/GenBank/DDBJ whole genome shotgun (WGS) entry which is preliminary data.</text>
</comment>
<gene>
    <name evidence="1" type="ORF">HMPREF0765_0034</name>
</gene>
<sequence>MEQNAVINNSKASKPLLNKGFMQLQKFSKNRQTNWQTLADKLSHP</sequence>
<dbReference type="HOGENOM" id="CLU_3205427_0_0_10"/>
<protein>
    <submittedName>
        <fullName evidence="1">Uncharacterized protein</fullName>
    </submittedName>
</protein>
<dbReference type="Proteomes" id="UP000006241">
    <property type="component" value="Unassembled WGS sequence"/>
</dbReference>
<evidence type="ECO:0000313" key="2">
    <source>
        <dbReference type="Proteomes" id="UP000006241"/>
    </source>
</evidence>
<reference evidence="1 2" key="1">
    <citation type="submission" date="2009-01" db="EMBL/GenBank/DDBJ databases">
        <authorList>
            <person name="Qin X."/>
            <person name="Bachman B."/>
            <person name="Battles P."/>
            <person name="Bell A."/>
            <person name="Bess C."/>
            <person name="Bickham C."/>
            <person name="Chaboub L."/>
            <person name="Chen D."/>
            <person name="Coyle M."/>
            <person name="Deiros D.R."/>
            <person name="Dinh H."/>
            <person name="Forbes L."/>
            <person name="Fowler G."/>
            <person name="Francisco L."/>
            <person name="Fu Q."/>
            <person name="Gubbala S."/>
            <person name="Hale W."/>
            <person name="Han Y."/>
            <person name="Hemphill L."/>
            <person name="Highlander S.K."/>
            <person name="Hirani K."/>
            <person name="Hogues M."/>
            <person name="Jackson L."/>
            <person name="Jakkamsetti A."/>
            <person name="Javaid M."/>
            <person name="Jiang H."/>
            <person name="Korchina V."/>
            <person name="Kovar C."/>
            <person name="Lara F."/>
            <person name="Lee S."/>
            <person name="Mata R."/>
            <person name="Mathew T."/>
            <person name="Moen C."/>
            <person name="Morales K."/>
            <person name="Munidasa M."/>
            <person name="Nazareth L."/>
            <person name="Ngo R."/>
            <person name="Nguyen L."/>
            <person name="Okwuonu G."/>
            <person name="Ongeri F."/>
            <person name="Patil S."/>
            <person name="Petrosino J."/>
            <person name="Pham C."/>
            <person name="Pham P."/>
            <person name="Pu L.-L."/>
            <person name="Puazo M."/>
            <person name="Raj R."/>
            <person name="Reid J."/>
            <person name="Rouhana J."/>
            <person name="Saada N."/>
            <person name="Shang Y."/>
            <person name="Simmons D."/>
            <person name="Thornton R."/>
            <person name="Warren J."/>
            <person name="Weissenberger G."/>
            <person name="Zhang J."/>
            <person name="Zhang L."/>
            <person name="Zhou C."/>
            <person name="Zhu D."/>
            <person name="Muzny D."/>
            <person name="Worley K."/>
            <person name="Gibbs R."/>
        </authorList>
    </citation>
    <scope>NUCLEOTIDE SEQUENCE [LARGE SCALE GENOMIC DNA]</scope>
    <source>
        <strain evidence="1 2">ATCC 33300</strain>
    </source>
</reference>
<proteinExistence type="predicted"/>